<dbReference type="AlphaFoldDB" id="A0A9P9IUV4"/>
<name>A0A9P9IUV4_9HYPO</name>
<accession>A0A9P9IUV4</accession>
<evidence type="ECO:0000313" key="1">
    <source>
        <dbReference type="EMBL" id="KAH7133201.1"/>
    </source>
</evidence>
<proteinExistence type="predicted"/>
<protein>
    <submittedName>
        <fullName evidence="1">Uncharacterized protein</fullName>
    </submittedName>
</protein>
<organism evidence="1 2">
    <name type="scientific">Dactylonectria estremocensis</name>
    <dbReference type="NCBI Taxonomy" id="1079267"/>
    <lineage>
        <taxon>Eukaryota</taxon>
        <taxon>Fungi</taxon>
        <taxon>Dikarya</taxon>
        <taxon>Ascomycota</taxon>
        <taxon>Pezizomycotina</taxon>
        <taxon>Sordariomycetes</taxon>
        <taxon>Hypocreomycetidae</taxon>
        <taxon>Hypocreales</taxon>
        <taxon>Nectriaceae</taxon>
        <taxon>Dactylonectria</taxon>
    </lineage>
</organism>
<sequence>MASSIQSITLVSCCVATRITVVLHSIEGQTLHVAGPTALSHERLNRKNTINPPSYSEIDEVYCNCNCVCICICKRPCGVTTNT</sequence>
<reference evidence="1" key="1">
    <citation type="journal article" date="2021" name="Nat. Commun.">
        <title>Genetic determinants of endophytism in the Arabidopsis root mycobiome.</title>
        <authorList>
            <person name="Mesny F."/>
            <person name="Miyauchi S."/>
            <person name="Thiergart T."/>
            <person name="Pickel B."/>
            <person name="Atanasova L."/>
            <person name="Karlsson M."/>
            <person name="Huettel B."/>
            <person name="Barry K.W."/>
            <person name="Haridas S."/>
            <person name="Chen C."/>
            <person name="Bauer D."/>
            <person name="Andreopoulos W."/>
            <person name="Pangilinan J."/>
            <person name="LaButti K."/>
            <person name="Riley R."/>
            <person name="Lipzen A."/>
            <person name="Clum A."/>
            <person name="Drula E."/>
            <person name="Henrissat B."/>
            <person name="Kohler A."/>
            <person name="Grigoriev I.V."/>
            <person name="Martin F.M."/>
            <person name="Hacquard S."/>
        </authorList>
    </citation>
    <scope>NUCLEOTIDE SEQUENCE</scope>
    <source>
        <strain evidence="1">MPI-CAGE-AT-0021</strain>
    </source>
</reference>
<dbReference type="Proteomes" id="UP000717696">
    <property type="component" value="Unassembled WGS sequence"/>
</dbReference>
<dbReference type="EMBL" id="JAGMUU010000018">
    <property type="protein sequence ID" value="KAH7133201.1"/>
    <property type="molecule type" value="Genomic_DNA"/>
</dbReference>
<comment type="caution">
    <text evidence="1">The sequence shown here is derived from an EMBL/GenBank/DDBJ whole genome shotgun (WGS) entry which is preliminary data.</text>
</comment>
<gene>
    <name evidence="1" type="ORF">B0J13DRAFT_561791</name>
</gene>
<evidence type="ECO:0000313" key="2">
    <source>
        <dbReference type="Proteomes" id="UP000717696"/>
    </source>
</evidence>
<keyword evidence="2" id="KW-1185">Reference proteome</keyword>